<comment type="similarity">
    <text evidence="3">Belongs to the CoaE family.</text>
</comment>
<dbReference type="CDD" id="cd02022">
    <property type="entry name" value="DPCK"/>
    <property type="match status" value="1"/>
</dbReference>
<accession>A0ABT1SM83</accession>
<dbReference type="PANTHER" id="PTHR10695">
    <property type="entry name" value="DEPHOSPHO-COA KINASE-RELATED"/>
    <property type="match status" value="1"/>
</dbReference>
<evidence type="ECO:0000256" key="1">
    <source>
        <dbReference type="ARBA" id="ARBA00022741"/>
    </source>
</evidence>
<keyword evidence="6" id="KW-1185">Reference proteome</keyword>
<dbReference type="PANTHER" id="PTHR10695:SF46">
    <property type="entry name" value="BIFUNCTIONAL COENZYME A SYNTHASE-RELATED"/>
    <property type="match status" value="1"/>
</dbReference>
<organism evidence="5 6">
    <name type="scientific">Massilicoli timonensis</name>
    <dbReference type="NCBI Taxonomy" id="2015901"/>
    <lineage>
        <taxon>Bacteria</taxon>
        <taxon>Bacillati</taxon>
        <taxon>Bacillota</taxon>
        <taxon>Erysipelotrichia</taxon>
        <taxon>Erysipelotrichales</taxon>
        <taxon>Erysipelotrichaceae</taxon>
        <taxon>Massilicoli</taxon>
    </lineage>
</organism>
<keyword evidence="3 5" id="KW-0808">Transferase</keyword>
<keyword evidence="3" id="KW-0173">Coenzyme A biosynthesis</keyword>
<dbReference type="EMBL" id="JANGCH010000013">
    <property type="protein sequence ID" value="MCQ5122328.1"/>
    <property type="molecule type" value="Genomic_DNA"/>
</dbReference>
<protein>
    <recommendedName>
        <fullName evidence="3 4">Dephospho-CoA kinase</fullName>
        <ecNumber evidence="3 4">2.7.1.24</ecNumber>
    </recommendedName>
    <alternativeName>
        <fullName evidence="3">Dephosphocoenzyme A kinase</fullName>
    </alternativeName>
</protein>
<dbReference type="NCBIfam" id="TIGR00152">
    <property type="entry name" value="dephospho-CoA kinase"/>
    <property type="match status" value="1"/>
</dbReference>
<reference evidence="5 6" key="1">
    <citation type="submission" date="2022-06" db="EMBL/GenBank/DDBJ databases">
        <title>Isolation of gut microbiota from human fecal samples.</title>
        <authorList>
            <person name="Pamer E.G."/>
            <person name="Barat B."/>
            <person name="Waligurski E."/>
            <person name="Medina S."/>
            <person name="Paddock L."/>
            <person name="Mostad J."/>
        </authorList>
    </citation>
    <scope>NUCLEOTIDE SEQUENCE [LARGE SCALE GENOMIC DNA]</scope>
    <source>
        <strain evidence="5 6">DFI.6.1</strain>
    </source>
</reference>
<dbReference type="RefSeq" id="WP_102265863.1">
    <property type="nucleotide sequence ID" value="NZ_CALVCM010000007.1"/>
</dbReference>
<dbReference type="EC" id="2.7.1.24" evidence="3 4"/>
<dbReference type="HAMAP" id="MF_00376">
    <property type="entry name" value="Dephospho_CoA_kinase"/>
    <property type="match status" value="1"/>
</dbReference>
<comment type="subcellular location">
    <subcellularLocation>
        <location evidence="3">Cytoplasm</location>
    </subcellularLocation>
</comment>
<evidence type="ECO:0000256" key="3">
    <source>
        <dbReference type="HAMAP-Rule" id="MF_00376"/>
    </source>
</evidence>
<dbReference type="Proteomes" id="UP001524435">
    <property type="component" value="Unassembled WGS sequence"/>
</dbReference>
<dbReference type="InterPro" id="IPR027417">
    <property type="entry name" value="P-loop_NTPase"/>
</dbReference>
<dbReference type="InterPro" id="IPR001977">
    <property type="entry name" value="Depp_CoAkinase"/>
</dbReference>
<evidence type="ECO:0000256" key="2">
    <source>
        <dbReference type="ARBA" id="ARBA00022840"/>
    </source>
</evidence>
<proteinExistence type="inferred from homology"/>
<comment type="pathway">
    <text evidence="3">Cofactor biosynthesis; coenzyme A biosynthesis; CoA from (R)-pantothenate: step 5/5.</text>
</comment>
<dbReference type="Gene3D" id="3.40.50.300">
    <property type="entry name" value="P-loop containing nucleotide triphosphate hydrolases"/>
    <property type="match status" value="1"/>
</dbReference>
<comment type="function">
    <text evidence="3">Catalyzes the phosphorylation of the 3'-hydroxyl group of dephosphocoenzyme A to form coenzyme A.</text>
</comment>
<keyword evidence="1 3" id="KW-0547">Nucleotide-binding</keyword>
<keyword evidence="2 3" id="KW-0067">ATP-binding</keyword>
<keyword evidence="3" id="KW-0963">Cytoplasm</keyword>
<dbReference type="Pfam" id="PF01121">
    <property type="entry name" value="CoaE"/>
    <property type="match status" value="1"/>
</dbReference>
<dbReference type="GO" id="GO:0004140">
    <property type="term" value="F:dephospho-CoA kinase activity"/>
    <property type="evidence" value="ECO:0007669"/>
    <property type="project" value="UniProtKB-EC"/>
</dbReference>
<name>A0ABT1SM83_9FIRM</name>
<dbReference type="SUPFAM" id="SSF52540">
    <property type="entry name" value="P-loop containing nucleoside triphosphate hydrolases"/>
    <property type="match status" value="1"/>
</dbReference>
<dbReference type="PROSITE" id="PS51219">
    <property type="entry name" value="DPCK"/>
    <property type="match status" value="1"/>
</dbReference>
<evidence type="ECO:0000313" key="5">
    <source>
        <dbReference type="EMBL" id="MCQ5122328.1"/>
    </source>
</evidence>
<comment type="caution">
    <text evidence="5">The sequence shown here is derived from an EMBL/GenBank/DDBJ whole genome shotgun (WGS) entry which is preliminary data.</text>
</comment>
<evidence type="ECO:0000313" key="6">
    <source>
        <dbReference type="Proteomes" id="UP001524435"/>
    </source>
</evidence>
<evidence type="ECO:0000256" key="4">
    <source>
        <dbReference type="NCBIfam" id="TIGR00152"/>
    </source>
</evidence>
<sequence>MKTIGLSGVMGAGKSSVTKILKELGIYVLDCDEINAKLLLPGEEGYRQVMRAFDKISDAQGKIDHRLLSAVVFHDEQKRKKLEAIMHPLIKKEIEKQLAAYDGAVAVVEVPLLFEIHWEAYFDEIWCVCCPRELLLQRLQTGRNISREEALKRLRHQMPQEEKCKRSDVVLVNDGSREALKAQILRALHRNEER</sequence>
<keyword evidence="3 5" id="KW-0418">Kinase</keyword>
<gene>
    <name evidence="3 5" type="primary">coaE</name>
    <name evidence="5" type="ORF">NE663_08660</name>
</gene>
<comment type="catalytic activity">
    <reaction evidence="3">
        <text>3'-dephospho-CoA + ATP = ADP + CoA + H(+)</text>
        <dbReference type="Rhea" id="RHEA:18245"/>
        <dbReference type="ChEBI" id="CHEBI:15378"/>
        <dbReference type="ChEBI" id="CHEBI:30616"/>
        <dbReference type="ChEBI" id="CHEBI:57287"/>
        <dbReference type="ChEBI" id="CHEBI:57328"/>
        <dbReference type="ChEBI" id="CHEBI:456216"/>
        <dbReference type="EC" id="2.7.1.24"/>
    </reaction>
</comment>
<feature type="binding site" evidence="3">
    <location>
        <begin position="11"/>
        <end position="16"/>
    </location>
    <ligand>
        <name>ATP</name>
        <dbReference type="ChEBI" id="CHEBI:30616"/>
    </ligand>
</feature>